<keyword evidence="7" id="KW-1185">Reference proteome</keyword>
<dbReference type="EMBL" id="JACXYZ010000001">
    <property type="protein sequence ID" value="MBD3924136.1"/>
    <property type="molecule type" value="Genomic_DNA"/>
</dbReference>
<dbReference type="PANTHER" id="PTHR30055">
    <property type="entry name" value="HTH-TYPE TRANSCRIPTIONAL REGULATOR RUTR"/>
    <property type="match status" value="1"/>
</dbReference>
<dbReference type="InterPro" id="IPR001647">
    <property type="entry name" value="HTH_TetR"/>
</dbReference>
<evidence type="ECO:0000313" key="7">
    <source>
        <dbReference type="Proteomes" id="UP000618818"/>
    </source>
</evidence>
<dbReference type="InterPro" id="IPR050109">
    <property type="entry name" value="HTH-type_TetR-like_transc_reg"/>
</dbReference>
<evidence type="ECO:0000313" key="6">
    <source>
        <dbReference type="EMBL" id="MBD3924136.1"/>
    </source>
</evidence>
<sequence>MTTTPRTDGRSALREERRRAILEAARTLATEHGADGFTVEQVASRAGVSRRTVFNHVAGLDQLLVAVCEQILAEATVDLLGEVERRTSDLPAGRAGGRAALDAVAEATRGVDLPTAIATIHRVLGSPEIGDERAQGISRTAFDHVGGRLREQLVHRAPGLDPVDLEIGLALLFSGIVTIAGLWLEQHPDLAPDVPPEARADWDALLDRVLLRLRIGHAE</sequence>
<keyword evidence="1" id="KW-0805">Transcription regulation</keyword>
<dbReference type="SUPFAM" id="SSF46689">
    <property type="entry name" value="Homeodomain-like"/>
    <property type="match status" value="1"/>
</dbReference>
<proteinExistence type="predicted"/>
<protein>
    <submittedName>
        <fullName evidence="6">TetR/AcrR family transcriptional regulator</fullName>
    </submittedName>
</protein>
<feature type="domain" description="HTH tetR-type" evidence="5">
    <location>
        <begin position="15"/>
        <end position="75"/>
    </location>
</feature>
<dbReference type="Proteomes" id="UP000618818">
    <property type="component" value="Unassembled WGS sequence"/>
</dbReference>
<dbReference type="PROSITE" id="PS50977">
    <property type="entry name" value="HTH_TETR_2"/>
    <property type="match status" value="1"/>
</dbReference>
<keyword evidence="2 4" id="KW-0238">DNA-binding</keyword>
<organism evidence="6 7">
    <name type="scientific">Nocardioides cavernae</name>
    <dbReference type="NCBI Taxonomy" id="1921566"/>
    <lineage>
        <taxon>Bacteria</taxon>
        <taxon>Bacillati</taxon>
        <taxon>Actinomycetota</taxon>
        <taxon>Actinomycetes</taxon>
        <taxon>Propionibacteriales</taxon>
        <taxon>Nocardioidaceae</taxon>
        <taxon>Nocardioides</taxon>
    </lineage>
</organism>
<dbReference type="Pfam" id="PF00440">
    <property type="entry name" value="TetR_N"/>
    <property type="match status" value="1"/>
</dbReference>
<feature type="DNA-binding region" description="H-T-H motif" evidence="4">
    <location>
        <begin position="38"/>
        <end position="57"/>
    </location>
</feature>
<dbReference type="PRINTS" id="PR00455">
    <property type="entry name" value="HTHTETR"/>
</dbReference>
<evidence type="ECO:0000256" key="4">
    <source>
        <dbReference type="PROSITE-ProRule" id="PRU00335"/>
    </source>
</evidence>
<evidence type="ECO:0000256" key="2">
    <source>
        <dbReference type="ARBA" id="ARBA00023125"/>
    </source>
</evidence>
<dbReference type="PANTHER" id="PTHR30055:SF234">
    <property type="entry name" value="HTH-TYPE TRANSCRIPTIONAL REGULATOR BETI"/>
    <property type="match status" value="1"/>
</dbReference>
<evidence type="ECO:0000259" key="5">
    <source>
        <dbReference type="PROSITE" id="PS50977"/>
    </source>
</evidence>
<keyword evidence="3" id="KW-0804">Transcription</keyword>
<accession>A0ABR8N980</accession>
<evidence type="ECO:0000256" key="3">
    <source>
        <dbReference type="ARBA" id="ARBA00023163"/>
    </source>
</evidence>
<comment type="caution">
    <text evidence="6">The sequence shown here is derived from an EMBL/GenBank/DDBJ whole genome shotgun (WGS) entry which is preliminary data.</text>
</comment>
<reference evidence="6 7" key="1">
    <citation type="submission" date="2020-09" db="EMBL/GenBank/DDBJ databases">
        <title>novel species in genus Nocardioides.</title>
        <authorList>
            <person name="Zhang G."/>
        </authorList>
    </citation>
    <scope>NUCLEOTIDE SEQUENCE [LARGE SCALE GENOMIC DNA]</scope>
    <source>
        <strain evidence="6 7">KCTC 39551</strain>
    </source>
</reference>
<evidence type="ECO:0000256" key="1">
    <source>
        <dbReference type="ARBA" id="ARBA00023015"/>
    </source>
</evidence>
<name>A0ABR8N980_9ACTN</name>
<dbReference type="Gene3D" id="1.10.357.10">
    <property type="entry name" value="Tetracycline Repressor, domain 2"/>
    <property type="match status" value="1"/>
</dbReference>
<dbReference type="InterPro" id="IPR009057">
    <property type="entry name" value="Homeodomain-like_sf"/>
</dbReference>
<gene>
    <name evidence="6" type="ORF">IEZ26_05845</name>
</gene>